<dbReference type="GO" id="GO:0005929">
    <property type="term" value="C:cilium"/>
    <property type="evidence" value="ECO:0007669"/>
    <property type="project" value="TreeGrafter"/>
</dbReference>
<dbReference type="SUPFAM" id="SSF49785">
    <property type="entry name" value="Galactose-binding domain-like"/>
    <property type="match status" value="1"/>
</dbReference>
<dbReference type="AlphaFoldDB" id="A0A1G4I3D8"/>
<dbReference type="InterPro" id="IPR033558">
    <property type="entry name" value="IFT25"/>
</dbReference>
<sequence>MAKVSIDPVYLTFRNDDASMAPSCLIDGDPTTFILTTGGFPQDIIFSVGSVASANISGVALTLHDAKDVLVERCTSALPTNFDVISKLSLPRTGGNEKQRERITVDPTGDGKAVRYLRLRILSGYNQFVGIFEVEVEGEESQQRIAVLESNPEVVM</sequence>
<dbReference type="Proteomes" id="UP000195570">
    <property type="component" value="Unassembled WGS sequence"/>
</dbReference>
<dbReference type="RefSeq" id="XP_067077764.1">
    <property type="nucleotide sequence ID" value="XM_067221663.1"/>
</dbReference>
<accession>A0A1G4I3D8</accession>
<comment type="caution">
    <text evidence="1">The sequence shown here is derived from an EMBL/GenBank/DDBJ whole genome shotgun (WGS) entry which is preliminary data.</text>
</comment>
<evidence type="ECO:0000313" key="1">
    <source>
        <dbReference type="EMBL" id="SCU66304.1"/>
    </source>
</evidence>
<gene>
    <name evidence="1" type="ORF">TEOVI_000719100</name>
</gene>
<dbReference type="InterPro" id="IPR008979">
    <property type="entry name" value="Galactose-bd-like_sf"/>
</dbReference>
<protein>
    <submittedName>
        <fullName evidence="1">Uncharacterized protein</fullName>
    </submittedName>
</protein>
<evidence type="ECO:0000313" key="2">
    <source>
        <dbReference type="Proteomes" id="UP000195570"/>
    </source>
</evidence>
<dbReference type="GeneID" id="92381125"/>
<proteinExistence type="predicted"/>
<dbReference type="GO" id="GO:0030992">
    <property type="term" value="C:intraciliary transport particle B"/>
    <property type="evidence" value="ECO:0007669"/>
    <property type="project" value="InterPro"/>
</dbReference>
<dbReference type="GO" id="GO:0042073">
    <property type="term" value="P:intraciliary transport"/>
    <property type="evidence" value="ECO:0007669"/>
    <property type="project" value="InterPro"/>
</dbReference>
<dbReference type="PANTHER" id="PTHR33906">
    <property type="entry name" value="INTRAFLAGELLAR TRANSPORT PROTEIN 25 HOMOLOG"/>
    <property type="match status" value="1"/>
</dbReference>
<dbReference type="PANTHER" id="PTHR33906:SF1">
    <property type="entry name" value="INTRAFLAGELLAR TRANSPORT PROTEIN 25 HOMOLOG"/>
    <property type="match status" value="1"/>
</dbReference>
<reference evidence="1" key="1">
    <citation type="submission" date="2016-09" db="EMBL/GenBank/DDBJ databases">
        <authorList>
            <person name="Hebert L."/>
            <person name="Moumen B."/>
        </authorList>
    </citation>
    <scope>NUCLEOTIDE SEQUENCE [LARGE SCALE GENOMIC DNA]</scope>
    <source>
        <strain evidence="1">OVI</strain>
    </source>
</reference>
<name>A0A1G4I3D8_TRYEQ</name>
<keyword evidence="2" id="KW-1185">Reference proteome</keyword>
<organism evidence="1 2">
    <name type="scientific">Trypanosoma equiperdum</name>
    <dbReference type="NCBI Taxonomy" id="5694"/>
    <lineage>
        <taxon>Eukaryota</taxon>
        <taxon>Discoba</taxon>
        <taxon>Euglenozoa</taxon>
        <taxon>Kinetoplastea</taxon>
        <taxon>Metakinetoplastina</taxon>
        <taxon>Trypanosomatida</taxon>
        <taxon>Trypanosomatidae</taxon>
        <taxon>Trypanosoma</taxon>
    </lineage>
</organism>
<dbReference type="EMBL" id="CZPT02000526">
    <property type="protein sequence ID" value="SCU66304.1"/>
    <property type="molecule type" value="Genomic_DNA"/>
</dbReference>
<dbReference type="VEuPathDB" id="TriTrypDB:TEOVI_000719100"/>
<dbReference type="Gene3D" id="2.60.120.260">
    <property type="entry name" value="Galactose-binding domain-like"/>
    <property type="match status" value="1"/>
</dbReference>